<evidence type="ECO:0000313" key="2">
    <source>
        <dbReference type="EMBL" id="KIL59960.1"/>
    </source>
</evidence>
<dbReference type="Proteomes" id="UP000054549">
    <property type="component" value="Unassembled WGS sequence"/>
</dbReference>
<feature type="region of interest" description="Disordered" evidence="1">
    <location>
        <begin position="28"/>
        <end position="65"/>
    </location>
</feature>
<feature type="non-terminal residue" evidence="2">
    <location>
        <position position="65"/>
    </location>
</feature>
<organism evidence="2 3">
    <name type="scientific">Amanita muscaria (strain Koide BX008)</name>
    <dbReference type="NCBI Taxonomy" id="946122"/>
    <lineage>
        <taxon>Eukaryota</taxon>
        <taxon>Fungi</taxon>
        <taxon>Dikarya</taxon>
        <taxon>Basidiomycota</taxon>
        <taxon>Agaricomycotina</taxon>
        <taxon>Agaricomycetes</taxon>
        <taxon>Agaricomycetidae</taxon>
        <taxon>Agaricales</taxon>
        <taxon>Pluteineae</taxon>
        <taxon>Amanitaceae</taxon>
        <taxon>Amanita</taxon>
    </lineage>
</organism>
<keyword evidence="3" id="KW-1185">Reference proteome</keyword>
<dbReference type="AlphaFoldDB" id="A0A0C2SAW5"/>
<dbReference type="InParanoid" id="A0A0C2SAW5"/>
<proteinExistence type="predicted"/>
<dbReference type="EMBL" id="KN818307">
    <property type="protein sequence ID" value="KIL59960.1"/>
    <property type="molecule type" value="Genomic_DNA"/>
</dbReference>
<evidence type="ECO:0000313" key="3">
    <source>
        <dbReference type="Proteomes" id="UP000054549"/>
    </source>
</evidence>
<evidence type="ECO:0000256" key="1">
    <source>
        <dbReference type="SAM" id="MobiDB-lite"/>
    </source>
</evidence>
<reference evidence="2 3" key="1">
    <citation type="submission" date="2014-04" db="EMBL/GenBank/DDBJ databases">
        <title>Evolutionary Origins and Diversification of the Mycorrhizal Mutualists.</title>
        <authorList>
            <consortium name="DOE Joint Genome Institute"/>
            <consortium name="Mycorrhizal Genomics Consortium"/>
            <person name="Kohler A."/>
            <person name="Kuo A."/>
            <person name="Nagy L.G."/>
            <person name="Floudas D."/>
            <person name="Copeland A."/>
            <person name="Barry K.W."/>
            <person name="Cichocki N."/>
            <person name="Veneault-Fourrey C."/>
            <person name="LaButti K."/>
            <person name="Lindquist E.A."/>
            <person name="Lipzen A."/>
            <person name="Lundell T."/>
            <person name="Morin E."/>
            <person name="Murat C."/>
            <person name="Riley R."/>
            <person name="Ohm R."/>
            <person name="Sun H."/>
            <person name="Tunlid A."/>
            <person name="Henrissat B."/>
            <person name="Grigoriev I.V."/>
            <person name="Hibbett D.S."/>
            <person name="Martin F."/>
        </authorList>
    </citation>
    <scope>NUCLEOTIDE SEQUENCE [LARGE SCALE GENOMIC DNA]</scope>
    <source>
        <strain evidence="2 3">Koide BX008</strain>
    </source>
</reference>
<protein>
    <submittedName>
        <fullName evidence="2">Uncharacterized protein</fullName>
    </submittedName>
</protein>
<name>A0A0C2SAW5_AMAMK</name>
<accession>A0A0C2SAW5</accession>
<sequence length="65" mass="7283">MPPAYGKTNLNQEQHCVRSVSLLQPQTTYRGSSPLASDHFQQSYNTTTPAQLRTMEERSTNPSPC</sequence>
<dbReference type="HOGENOM" id="CLU_2855737_0_0_1"/>
<feature type="compositionally biased region" description="Polar residues" evidence="1">
    <location>
        <begin position="28"/>
        <end position="51"/>
    </location>
</feature>
<gene>
    <name evidence="2" type="ORF">M378DRAFT_168716</name>
</gene>